<name>A0A835MSS6_9ROSI</name>
<dbReference type="EMBL" id="JADGMS010000009">
    <property type="protein sequence ID" value="KAF9675274.1"/>
    <property type="molecule type" value="Genomic_DNA"/>
</dbReference>
<sequence length="69" mass="8122">MNDRDKFSWFKDEEFCRQTLAGLNPFSIQLVPEWPLTSKLDPEIYGPPESMITKELVEKEMGGIMWKRS</sequence>
<dbReference type="GO" id="GO:0034440">
    <property type="term" value="P:lipid oxidation"/>
    <property type="evidence" value="ECO:0007669"/>
    <property type="project" value="InterPro"/>
</dbReference>
<keyword evidence="3" id="KW-0560">Oxidoreductase</keyword>
<dbReference type="InterPro" id="IPR013819">
    <property type="entry name" value="LipOase_C"/>
</dbReference>
<feature type="domain" description="Lipoxygenase" evidence="4">
    <location>
        <begin position="1"/>
        <end position="69"/>
    </location>
</feature>
<evidence type="ECO:0000313" key="6">
    <source>
        <dbReference type="Proteomes" id="UP000657918"/>
    </source>
</evidence>
<dbReference type="InterPro" id="IPR000907">
    <property type="entry name" value="LipOase"/>
</dbReference>
<keyword evidence="1" id="KW-0479">Metal-binding</keyword>
<dbReference type="PROSITE" id="PS51393">
    <property type="entry name" value="LIPOXYGENASE_3"/>
    <property type="match status" value="1"/>
</dbReference>
<gene>
    <name evidence="5" type="ORF">SADUNF_Sadunf09G0014900</name>
</gene>
<dbReference type="AlphaFoldDB" id="A0A835MSS6"/>
<comment type="caution">
    <text evidence="5">The sequence shown here is derived from an EMBL/GenBank/DDBJ whole genome shotgun (WGS) entry which is preliminary data.</text>
</comment>
<dbReference type="Proteomes" id="UP000657918">
    <property type="component" value="Unassembled WGS sequence"/>
</dbReference>
<dbReference type="Gene3D" id="3.10.450.60">
    <property type="match status" value="1"/>
</dbReference>
<evidence type="ECO:0000256" key="3">
    <source>
        <dbReference type="ARBA" id="ARBA00023002"/>
    </source>
</evidence>
<accession>A0A835MSS6</accession>
<keyword evidence="6" id="KW-1185">Reference proteome</keyword>
<dbReference type="PANTHER" id="PTHR11771">
    <property type="entry name" value="LIPOXYGENASE"/>
    <property type="match status" value="1"/>
</dbReference>
<dbReference type="GO" id="GO:0046872">
    <property type="term" value="F:metal ion binding"/>
    <property type="evidence" value="ECO:0007669"/>
    <property type="project" value="UniProtKB-KW"/>
</dbReference>
<evidence type="ECO:0000256" key="1">
    <source>
        <dbReference type="ARBA" id="ARBA00022723"/>
    </source>
</evidence>
<evidence type="ECO:0000259" key="4">
    <source>
        <dbReference type="PROSITE" id="PS51393"/>
    </source>
</evidence>
<dbReference type="Pfam" id="PF00305">
    <property type="entry name" value="Lipoxygenase"/>
    <property type="match status" value="1"/>
</dbReference>
<organism evidence="5 6">
    <name type="scientific">Salix dunnii</name>
    <dbReference type="NCBI Taxonomy" id="1413687"/>
    <lineage>
        <taxon>Eukaryota</taxon>
        <taxon>Viridiplantae</taxon>
        <taxon>Streptophyta</taxon>
        <taxon>Embryophyta</taxon>
        <taxon>Tracheophyta</taxon>
        <taxon>Spermatophyta</taxon>
        <taxon>Magnoliopsida</taxon>
        <taxon>eudicotyledons</taxon>
        <taxon>Gunneridae</taxon>
        <taxon>Pentapetalae</taxon>
        <taxon>rosids</taxon>
        <taxon>fabids</taxon>
        <taxon>Malpighiales</taxon>
        <taxon>Salicaceae</taxon>
        <taxon>Saliceae</taxon>
        <taxon>Salix</taxon>
    </lineage>
</organism>
<dbReference type="GO" id="GO:0016702">
    <property type="term" value="F:oxidoreductase activity, acting on single donors with incorporation of molecular oxygen, incorporation of two atoms of oxygen"/>
    <property type="evidence" value="ECO:0007669"/>
    <property type="project" value="InterPro"/>
</dbReference>
<evidence type="ECO:0000313" key="5">
    <source>
        <dbReference type="EMBL" id="KAF9675274.1"/>
    </source>
</evidence>
<evidence type="ECO:0000256" key="2">
    <source>
        <dbReference type="ARBA" id="ARBA00022964"/>
    </source>
</evidence>
<dbReference type="InterPro" id="IPR036226">
    <property type="entry name" value="LipOase_C_sf"/>
</dbReference>
<protein>
    <recommendedName>
        <fullName evidence="4">Lipoxygenase domain-containing protein</fullName>
    </recommendedName>
</protein>
<keyword evidence="2" id="KW-0223">Dioxygenase</keyword>
<dbReference type="OrthoDB" id="1715026at2759"/>
<proteinExistence type="predicted"/>
<dbReference type="SUPFAM" id="SSF48484">
    <property type="entry name" value="Lipoxigenase"/>
    <property type="match status" value="1"/>
</dbReference>
<reference evidence="5 6" key="1">
    <citation type="submission" date="2020-10" db="EMBL/GenBank/DDBJ databases">
        <title>Plant Genome Project.</title>
        <authorList>
            <person name="Zhang R.-G."/>
        </authorList>
    </citation>
    <scope>NUCLEOTIDE SEQUENCE [LARGE SCALE GENOMIC DNA]</scope>
    <source>
        <strain evidence="5">FAFU-HL-1</strain>
        <tissue evidence="5">Leaf</tissue>
    </source>
</reference>